<evidence type="ECO:0000313" key="4">
    <source>
        <dbReference type="EMBL" id="MBA6412484.1"/>
    </source>
</evidence>
<keyword evidence="1" id="KW-1133">Transmembrane helix</keyword>
<proteinExistence type="predicted"/>
<feature type="domain" description="DUF11" evidence="3">
    <location>
        <begin position="417"/>
        <end position="525"/>
    </location>
</feature>
<evidence type="ECO:0000256" key="1">
    <source>
        <dbReference type="SAM" id="Phobius"/>
    </source>
</evidence>
<dbReference type="RefSeq" id="WP_182169542.1">
    <property type="nucleotide sequence ID" value="NZ_JACFXU010000013.1"/>
</dbReference>
<keyword evidence="1" id="KW-0472">Membrane</keyword>
<comment type="caution">
    <text evidence="4">The sequence shown here is derived from an EMBL/GenBank/DDBJ whole genome shotgun (WGS) entry which is preliminary data.</text>
</comment>
<keyword evidence="2" id="KW-0732">Signal</keyword>
<organism evidence="4 5">
    <name type="scientific">Sediminihaliea albiluteola</name>
    <dbReference type="NCBI Taxonomy" id="2758564"/>
    <lineage>
        <taxon>Bacteria</taxon>
        <taxon>Pseudomonadati</taxon>
        <taxon>Pseudomonadota</taxon>
        <taxon>Gammaproteobacteria</taxon>
        <taxon>Cellvibrionales</taxon>
        <taxon>Halieaceae</taxon>
        <taxon>Sediminihaliea</taxon>
    </lineage>
</organism>
<accession>A0A7W2TV55</accession>
<feature type="transmembrane region" description="Helical" evidence="1">
    <location>
        <begin position="1022"/>
        <end position="1040"/>
    </location>
</feature>
<keyword evidence="1" id="KW-0812">Transmembrane</keyword>
<dbReference type="InterPro" id="IPR001434">
    <property type="entry name" value="OmcB-like_DUF11"/>
</dbReference>
<dbReference type="Proteomes" id="UP000539350">
    <property type="component" value="Unassembled WGS sequence"/>
</dbReference>
<gene>
    <name evidence="4" type="ORF">H2508_05110</name>
</gene>
<keyword evidence="5" id="KW-1185">Reference proteome</keyword>
<evidence type="ECO:0000259" key="3">
    <source>
        <dbReference type="Pfam" id="PF01345"/>
    </source>
</evidence>
<dbReference type="EMBL" id="JACFXU010000013">
    <property type="protein sequence ID" value="MBA6412484.1"/>
    <property type="molecule type" value="Genomic_DNA"/>
</dbReference>
<dbReference type="Pfam" id="PF01345">
    <property type="entry name" value="DUF11"/>
    <property type="match status" value="1"/>
</dbReference>
<feature type="signal peptide" evidence="2">
    <location>
        <begin position="1"/>
        <end position="35"/>
    </location>
</feature>
<dbReference type="Gene3D" id="2.60.40.10">
    <property type="entry name" value="Immunoglobulins"/>
    <property type="match status" value="1"/>
</dbReference>
<dbReference type="AlphaFoldDB" id="A0A7W2TV55"/>
<reference evidence="4 5" key="1">
    <citation type="submission" date="2020-07" db="EMBL/GenBank/DDBJ databases">
        <title>Halieaceae bacterium, F7430, whole genome shotgun sequencing project.</title>
        <authorList>
            <person name="Jiang S."/>
            <person name="Liu Z.W."/>
            <person name="Du Z.J."/>
        </authorList>
    </citation>
    <scope>NUCLEOTIDE SEQUENCE [LARGE SCALE GENOMIC DNA]</scope>
    <source>
        <strain evidence="4 5">F7430</strain>
    </source>
</reference>
<feature type="chain" id="PRO_5030617967" description="DUF11 domain-containing protein" evidence="2">
    <location>
        <begin position="36"/>
        <end position="1044"/>
    </location>
</feature>
<sequence>MSRQVPGMRRPRRPISLALGTFTLAGMMASPLVQAGFENGSFQTGDLSHWTTKDYKRTSHTASVPLTNMGQMNLTKQGSIVGGNNVNRVKVLSGPSFTIPNAPELSAPRWGDHVVQIGGEDSKKASSLEQKATMTVADVDPADGKVHIRFAVAPVINDPDHPDTQQPFFFVEVINHTKGEKQLFNTFNFANQPGVAWKKYGDYLYTDWQGFDIAPGNGLLDVGDEVTIRVVASNCGQGAADHTAVVYMDALGAFMPNLAVSASGPSTTQPGQQITYRYDYINSGDLVAADSKVQLAAPFVGNGVATAFFLDDGLPENCVGDPDNNNQPFDGAPRGDYIICNLGDVDINESGSFDVTFTVPNDAPTTASENVVNNGDYFIEAGGVDPFIGPLVQTGIVGSSIELVDLGVTIDDGGRLSYAQGDQASYTVTVKNHGDSPAGGELTLNVLGLGADCTALIVDGSPSCMPEGDGLKVTYTLAGLAPEGEVSYTFEGSVQPAGPVNVAATVEVTEAGKTDSYLANNTAGSNLPVGAPVTASVNAVGTGAGQILAVPGGLACGDANTACSSSGLTGAVVSGAELRLTPVARPDSIFTGWSEDSSCENLNDSPCIIQVGDDPVKATANFALAWLVKGSVDSTDNAGSILPPAQKVPRDSQVEFDIVPELGYVPYIDESSSCQSAELLPGKPYRYQHGPVTQDCEFVIGFTNTDVVDVIGTVEGPHGEISSPGTTWLNKGGSMTYEAIPEPGYVPVFGGSCVGSATGASFTASQVQESCEVVLSFVEEAEAFEVISSVDGSGGRINIVGPLNVAAGETRSYTLLPDEGFTPRIAQSSCPGIFQAGQPNTYTVGPVEEDCAFSVGFTEDTVDVSAVVTGGNGEITPPGITSIARGGETLYTALPDDANGKVIFGGSCAGEASAGDNTFYARNVQEDCVVEVTFVSPAQSTGIHTITLSVDGEGGTIDGVIGSVNIFHHGSRDYRFSADPGLIPYLSGTCPAAVNGGLITVGPVTEDCDLVVKFGRVAAVPVNNPFMLLLLALAVLGLVARQRS</sequence>
<name>A0A7W2TV55_9GAMM</name>
<protein>
    <recommendedName>
        <fullName evidence="3">DUF11 domain-containing protein</fullName>
    </recommendedName>
</protein>
<evidence type="ECO:0000256" key="2">
    <source>
        <dbReference type="SAM" id="SignalP"/>
    </source>
</evidence>
<evidence type="ECO:0000313" key="5">
    <source>
        <dbReference type="Proteomes" id="UP000539350"/>
    </source>
</evidence>
<dbReference type="InterPro" id="IPR013783">
    <property type="entry name" value="Ig-like_fold"/>
</dbReference>